<dbReference type="EMBL" id="AWSA01000036">
    <property type="protein sequence ID" value="EWT00710.1"/>
    <property type="molecule type" value="Genomic_DNA"/>
</dbReference>
<reference evidence="1 2" key="1">
    <citation type="submission" date="2013-08" db="EMBL/GenBank/DDBJ databases">
        <title>Intrasporangium oryzae NRRL B-24470.</title>
        <authorList>
            <person name="Liu H."/>
            <person name="Wang G."/>
        </authorList>
    </citation>
    <scope>NUCLEOTIDE SEQUENCE [LARGE SCALE GENOMIC DNA]</scope>
    <source>
        <strain evidence="1 2">NRRL B-24470</strain>
    </source>
</reference>
<dbReference type="eggNOG" id="COG5485">
    <property type="taxonomic scope" value="Bacteria"/>
</dbReference>
<accession>W9G3W9</accession>
<name>W9G3W9_9MICO</name>
<dbReference type="Pfam" id="PF07366">
    <property type="entry name" value="SnoaL"/>
    <property type="match status" value="1"/>
</dbReference>
<evidence type="ECO:0000313" key="1">
    <source>
        <dbReference type="EMBL" id="EWT00710.1"/>
    </source>
</evidence>
<dbReference type="GO" id="GO:0030638">
    <property type="term" value="P:polyketide metabolic process"/>
    <property type="evidence" value="ECO:0007669"/>
    <property type="project" value="InterPro"/>
</dbReference>
<dbReference type="RefSeq" id="WP_051510692.1">
    <property type="nucleotide sequence ID" value="NZ_AWSA01000036.1"/>
</dbReference>
<dbReference type="OrthoDB" id="9182871at2"/>
<dbReference type="InterPro" id="IPR032710">
    <property type="entry name" value="NTF2-like_dom_sf"/>
</dbReference>
<dbReference type="Gene3D" id="3.10.450.50">
    <property type="match status" value="1"/>
</dbReference>
<protein>
    <submittedName>
        <fullName evidence="1">Ester cyclase</fullName>
    </submittedName>
</protein>
<comment type="caution">
    <text evidence="1">The sequence shown here is derived from an EMBL/GenBank/DDBJ whole genome shotgun (WGS) entry which is preliminary data.</text>
</comment>
<evidence type="ECO:0000313" key="2">
    <source>
        <dbReference type="Proteomes" id="UP000019489"/>
    </source>
</evidence>
<dbReference type="SUPFAM" id="SSF54427">
    <property type="entry name" value="NTF2-like"/>
    <property type="match status" value="1"/>
</dbReference>
<keyword evidence="2" id="KW-1185">Reference proteome</keyword>
<gene>
    <name evidence="1" type="ORF">N865_21425</name>
</gene>
<proteinExistence type="predicted"/>
<organism evidence="1 2">
    <name type="scientific">Intrasporangium oryzae NRRL B-24470</name>
    <dbReference type="NCBI Taxonomy" id="1386089"/>
    <lineage>
        <taxon>Bacteria</taxon>
        <taxon>Bacillati</taxon>
        <taxon>Actinomycetota</taxon>
        <taxon>Actinomycetes</taxon>
        <taxon>Micrococcales</taxon>
        <taxon>Intrasporangiaceae</taxon>
        <taxon>Intrasporangium</taxon>
    </lineage>
</organism>
<sequence>MDAELNRRNTLDAVDAFNAGDLDRYLASYAPYAVIHGLPEHLPPTVAGHREFLTAMRAALPDFKAEVHTLIVENDTSAARLTYTGTHRGVLQGVPPTGRRLRWDAMNFRRFNDEGLTVERWILNDNIALLHQLGRV</sequence>
<dbReference type="STRING" id="1386089.N865_21425"/>
<dbReference type="PANTHER" id="PTHR38436">
    <property type="entry name" value="POLYKETIDE CYCLASE SNOAL-LIKE DOMAIN"/>
    <property type="match status" value="1"/>
</dbReference>
<dbReference type="InterPro" id="IPR009959">
    <property type="entry name" value="Cyclase_SnoaL-like"/>
</dbReference>
<dbReference type="Proteomes" id="UP000019489">
    <property type="component" value="Unassembled WGS sequence"/>
</dbReference>
<dbReference type="AlphaFoldDB" id="W9G3W9"/>
<dbReference type="PANTHER" id="PTHR38436:SF1">
    <property type="entry name" value="ESTER CYCLASE"/>
    <property type="match status" value="1"/>
</dbReference>